<dbReference type="PANTHER" id="PTHR30537">
    <property type="entry name" value="HTH-TYPE TRANSCRIPTIONAL REGULATOR"/>
    <property type="match status" value="1"/>
</dbReference>
<dbReference type="InterPro" id="IPR058163">
    <property type="entry name" value="LysR-type_TF_proteobact-type"/>
</dbReference>
<dbReference type="Proteomes" id="UP001589795">
    <property type="component" value="Unassembled WGS sequence"/>
</dbReference>
<sequence length="78" mass="8983">MNFDRSALAVDAAIERYGVAIAPSYIVESDVLRKRLVEVWVNTEPPTKKLFVSWSQEHVRQPDVHRVVDWIAAEFDKS</sequence>
<dbReference type="RefSeq" id="WP_378927370.1">
    <property type="nucleotide sequence ID" value="NZ_JBHLWQ010000209.1"/>
</dbReference>
<evidence type="ECO:0000313" key="4">
    <source>
        <dbReference type="Proteomes" id="UP001589795"/>
    </source>
</evidence>
<gene>
    <name evidence="3" type="ORF">ACFFIZ_20470</name>
</gene>
<evidence type="ECO:0000313" key="3">
    <source>
        <dbReference type="EMBL" id="MFC0202616.1"/>
    </source>
</evidence>
<dbReference type="Gene3D" id="3.40.190.290">
    <property type="match status" value="1"/>
</dbReference>
<feature type="domain" description="LysR substrate-binding" evidence="2">
    <location>
        <begin position="3"/>
        <end position="75"/>
    </location>
</feature>
<accession>A0ABV6CRJ6</accession>
<dbReference type="SUPFAM" id="SSF53850">
    <property type="entry name" value="Periplasmic binding protein-like II"/>
    <property type="match status" value="1"/>
</dbReference>
<evidence type="ECO:0000256" key="1">
    <source>
        <dbReference type="ARBA" id="ARBA00009437"/>
    </source>
</evidence>
<protein>
    <submittedName>
        <fullName evidence="3">LysR substrate-binding domain-containing protein</fullName>
    </submittedName>
</protein>
<keyword evidence="4" id="KW-1185">Reference proteome</keyword>
<name>A0ABV6CRJ6_9RHOB</name>
<organism evidence="3 4">
    <name type="scientific">Paracoccus rhizosphaerae</name>
    <dbReference type="NCBI Taxonomy" id="1133347"/>
    <lineage>
        <taxon>Bacteria</taxon>
        <taxon>Pseudomonadati</taxon>
        <taxon>Pseudomonadota</taxon>
        <taxon>Alphaproteobacteria</taxon>
        <taxon>Rhodobacterales</taxon>
        <taxon>Paracoccaceae</taxon>
        <taxon>Paracoccus</taxon>
    </lineage>
</organism>
<proteinExistence type="inferred from homology"/>
<dbReference type="Pfam" id="PF03466">
    <property type="entry name" value="LysR_substrate"/>
    <property type="match status" value="1"/>
</dbReference>
<dbReference type="InterPro" id="IPR005119">
    <property type="entry name" value="LysR_subst-bd"/>
</dbReference>
<dbReference type="EMBL" id="JBHLWQ010000209">
    <property type="protein sequence ID" value="MFC0202616.1"/>
    <property type="molecule type" value="Genomic_DNA"/>
</dbReference>
<comment type="similarity">
    <text evidence="1">Belongs to the LysR transcriptional regulatory family.</text>
</comment>
<reference evidence="3 4" key="1">
    <citation type="submission" date="2024-09" db="EMBL/GenBank/DDBJ databases">
        <authorList>
            <person name="Sun Q."/>
            <person name="Mori K."/>
        </authorList>
    </citation>
    <scope>NUCLEOTIDE SEQUENCE [LARGE SCALE GENOMIC DNA]</scope>
    <source>
        <strain evidence="3 4">CCM 7904</strain>
    </source>
</reference>
<evidence type="ECO:0000259" key="2">
    <source>
        <dbReference type="Pfam" id="PF03466"/>
    </source>
</evidence>
<comment type="caution">
    <text evidence="3">The sequence shown here is derived from an EMBL/GenBank/DDBJ whole genome shotgun (WGS) entry which is preliminary data.</text>
</comment>
<dbReference type="PANTHER" id="PTHR30537:SF5">
    <property type="entry name" value="HTH-TYPE TRANSCRIPTIONAL ACTIVATOR TTDR-RELATED"/>
    <property type="match status" value="1"/>
</dbReference>